<sequence>MPRRFPLQPLLDLAQNHTDAAARDLHTLKVKWQVAEEKFQQLAVYREDYRAKLLQTTKLGMQVSSLRDFQLFLGKIEAAIRQQAEEVERCKKRWEDGRHEWQAKQRKLKAFDTLSQRHLISERKREDKLEQREQDELSGNKFKHEEPTDPPDT</sequence>
<keyword evidence="8" id="KW-0653">Protein transport</keyword>
<dbReference type="GO" id="GO:0009288">
    <property type="term" value="C:bacterial-type flagellum"/>
    <property type="evidence" value="ECO:0007669"/>
    <property type="project" value="InterPro"/>
</dbReference>
<evidence type="ECO:0000256" key="3">
    <source>
        <dbReference type="ARBA" id="ARBA00020392"/>
    </source>
</evidence>
<dbReference type="Proteomes" id="UP000015559">
    <property type="component" value="Chromosome"/>
</dbReference>
<reference evidence="12 13" key="1">
    <citation type="journal article" date="2012" name="Appl. Environ. Microbiol.">
        <title>Draft genome sequence of a psychrotolerant sulfur-oxidizing bacterium, Sulfuricella denitrificans skB26, and proteomic insights into cold adaptation.</title>
        <authorList>
            <person name="Watanabe T."/>
            <person name="Kojima H."/>
            <person name="Fukui M."/>
        </authorList>
    </citation>
    <scope>NUCLEOTIDE SEQUENCE [LARGE SCALE GENOMIC DNA]</scope>
    <source>
        <strain evidence="13">skB26</strain>
    </source>
</reference>
<dbReference type="GO" id="GO:0003774">
    <property type="term" value="F:cytoskeletal motor activity"/>
    <property type="evidence" value="ECO:0007669"/>
    <property type="project" value="InterPro"/>
</dbReference>
<dbReference type="PANTHER" id="PTHR38786:SF1">
    <property type="entry name" value="FLAGELLAR FLIJ PROTEIN"/>
    <property type="match status" value="1"/>
</dbReference>
<dbReference type="GO" id="GO:0015031">
    <property type="term" value="P:protein transport"/>
    <property type="evidence" value="ECO:0007669"/>
    <property type="project" value="UniProtKB-KW"/>
</dbReference>
<evidence type="ECO:0000256" key="1">
    <source>
        <dbReference type="ARBA" id="ARBA00004413"/>
    </source>
</evidence>
<evidence type="ECO:0000313" key="12">
    <source>
        <dbReference type="EMBL" id="BAN35060.1"/>
    </source>
</evidence>
<feature type="compositionally biased region" description="Basic and acidic residues" evidence="11">
    <location>
        <begin position="122"/>
        <end position="135"/>
    </location>
</feature>
<keyword evidence="13" id="KW-1185">Reference proteome</keyword>
<dbReference type="OrthoDB" id="6465096at2"/>
<keyword evidence="4" id="KW-0813">Transport</keyword>
<keyword evidence="12" id="KW-0282">Flagellum</keyword>
<dbReference type="InterPro" id="IPR053716">
    <property type="entry name" value="Flag_assembly_chemotaxis_eff"/>
</dbReference>
<proteinExistence type="inferred from homology"/>
<dbReference type="PRINTS" id="PR01004">
    <property type="entry name" value="FLGFLIJ"/>
</dbReference>
<dbReference type="InterPro" id="IPR052570">
    <property type="entry name" value="FliJ"/>
</dbReference>
<name>S6AA13_SULDS</name>
<evidence type="ECO:0000256" key="8">
    <source>
        <dbReference type="ARBA" id="ARBA00022927"/>
    </source>
</evidence>
<keyword evidence="12" id="KW-0966">Cell projection</keyword>
<evidence type="ECO:0000256" key="7">
    <source>
        <dbReference type="ARBA" id="ARBA00022795"/>
    </source>
</evidence>
<dbReference type="GO" id="GO:0044781">
    <property type="term" value="P:bacterial-type flagellum organization"/>
    <property type="evidence" value="ECO:0007669"/>
    <property type="project" value="UniProtKB-KW"/>
</dbReference>
<keyword evidence="6" id="KW-0145">Chemotaxis</keyword>
<dbReference type="Gene3D" id="1.10.287.1700">
    <property type="match status" value="1"/>
</dbReference>
<evidence type="ECO:0000256" key="10">
    <source>
        <dbReference type="ARBA" id="ARBA00023225"/>
    </source>
</evidence>
<evidence type="ECO:0000256" key="6">
    <source>
        <dbReference type="ARBA" id="ARBA00022500"/>
    </source>
</evidence>
<organism evidence="12 13">
    <name type="scientific">Sulfuricella denitrificans (strain DSM 22764 / NBRC 105220 / skB26)</name>
    <dbReference type="NCBI Taxonomy" id="1163617"/>
    <lineage>
        <taxon>Bacteria</taxon>
        <taxon>Pseudomonadati</taxon>
        <taxon>Pseudomonadota</taxon>
        <taxon>Betaproteobacteria</taxon>
        <taxon>Nitrosomonadales</taxon>
        <taxon>Sulfuricellaceae</taxon>
        <taxon>Sulfuricella</taxon>
    </lineage>
</organism>
<evidence type="ECO:0000256" key="9">
    <source>
        <dbReference type="ARBA" id="ARBA00023136"/>
    </source>
</evidence>
<dbReference type="GO" id="GO:0005886">
    <property type="term" value="C:plasma membrane"/>
    <property type="evidence" value="ECO:0007669"/>
    <property type="project" value="UniProtKB-SubCell"/>
</dbReference>
<dbReference type="PIRSF" id="PIRSF019404">
    <property type="entry name" value="FliJ"/>
    <property type="match status" value="1"/>
</dbReference>
<dbReference type="InterPro" id="IPR012823">
    <property type="entry name" value="Flagell_FliJ"/>
</dbReference>
<dbReference type="eggNOG" id="COG2882">
    <property type="taxonomic scope" value="Bacteria"/>
</dbReference>
<evidence type="ECO:0000256" key="11">
    <source>
        <dbReference type="SAM" id="MobiDB-lite"/>
    </source>
</evidence>
<dbReference type="GO" id="GO:0071973">
    <property type="term" value="P:bacterial-type flagellum-dependent cell motility"/>
    <property type="evidence" value="ECO:0007669"/>
    <property type="project" value="InterPro"/>
</dbReference>
<feature type="region of interest" description="Disordered" evidence="11">
    <location>
        <begin position="122"/>
        <end position="153"/>
    </location>
</feature>
<dbReference type="Pfam" id="PF02050">
    <property type="entry name" value="FliJ"/>
    <property type="match status" value="1"/>
</dbReference>
<dbReference type="STRING" id="1163617.SCD_n01231"/>
<dbReference type="RefSeq" id="WP_009205988.1">
    <property type="nucleotide sequence ID" value="NC_022357.1"/>
</dbReference>
<comment type="subcellular location">
    <subcellularLocation>
        <location evidence="1">Cell membrane</location>
        <topology evidence="1">Peripheral membrane protein</topology>
        <orientation evidence="1">Cytoplasmic side</orientation>
    </subcellularLocation>
</comment>
<dbReference type="EMBL" id="AP013066">
    <property type="protein sequence ID" value="BAN35060.1"/>
    <property type="molecule type" value="Genomic_DNA"/>
</dbReference>
<dbReference type="NCBIfam" id="TIGR02473">
    <property type="entry name" value="flagell_FliJ"/>
    <property type="match status" value="1"/>
</dbReference>
<evidence type="ECO:0000256" key="2">
    <source>
        <dbReference type="ARBA" id="ARBA00010004"/>
    </source>
</evidence>
<dbReference type="InterPro" id="IPR018006">
    <property type="entry name" value="Flag_FliJ_proteobac"/>
</dbReference>
<evidence type="ECO:0000256" key="5">
    <source>
        <dbReference type="ARBA" id="ARBA00022475"/>
    </source>
</evidence>
<keyword evidence="12" id="KW-0969">Cilium</keyword>
<dbReference type="PANTHER" id="PTHR38786">
    <property type="entry name" value="FLAGELLAR FLIJ PROTEIN"/>
    <property type="match status" value="1"/>
</dbReference>
<keyword evidence="5" id="KW-1003">Cell membrane</keyword>
<keyword evidence="9" id="KW-0472">Membrane</keyword>
<evidence type="ECO:0000313" key="13">
    <source>
        <dbReference type="Proteomes" id="UP000015559"/>
    </source>
</evidence>
<evidence type="ECO:0000256" key="4">
    <source>
        <dbReference type="ARBA" id="ARBA00022448"/>
    </source>
</evidence>
<dbReference type="AlphaFoldDB" id="S6AA13"/>
<comment type="similarity">
    <text evidence="2">Belongs to the FliJ family.</text>
</comment>
<keyword evidence="7" id="KW-1005">Bacterial flagellum biogenesis</keyword>
<keyword evidence="10" id="KW-1006">Bacterial flagellum protein export</keyword>
<dbReference type="HOGENOM" id="CLU_119965_2_0_4"/>
<gene>
    <name evidence="12" type="ORF">SCD_n01231</name>
</gene>
<protein>
    <recommendedName>
        <fullName evidence="3">Flagellar FliJ protein</fullName>
    </recommendedName>
</protein>
<dbReference type="GO" id="GO:0006935">
    <property type="term" value="P:chemotaxis"/>
    <property type="evidence" value="ECO:0007669"/>
    <property type="project" value="UniProtKB-KW"/>
</dbReference>
<dbReference type="KEGG" id="sdr:SCD_n01231"/>
<accession>S6AA13</accession>